<protein>
    <submittedName>
        <fullName evidence="6">RNA polymerase-binding protein DksA</fullName>
    </submittedName>
</protein>
<sequence>MLYQQKLDAEVSQVKSAIINMLSQSKHPTHQKLLSSIISSQHNEWLDTATQNLGPEYEELIIRMTKLEAAISQIEIGQYGICCDCEAEIPVRMLEQDPTTQRCEKCATRT</sequence>
<evidence type="ECO:0000256" key="3">
    <source>
        <dbReference type="ARBA" id="ARBA00022833"/>
    </source>
</evidence>
<keyword evidence="7" id="KW-1185">Reference proteome</keyword>
<evidence type="ECO:0000313" key="7">
    <source>
        <dbReference type="Proteomes" id="UP000321419"/>
    </source>
</evidence>
<keyword evidence="3" id="KW-0862">Zinc</keyword>
<evidence type="ECO:0000256" key="2">
    <source>
        <dbReference type="ARBA" id="ARBA00022771"/>
    </source>
</evidence>
<evidence type="ECO:0000259" key="5">
    <source>
        <dbReference type="Pfam" id="PF01258"/>
    </source>
</evidence>
<keyword evidence="2" id="KW-0863">Zinc-finger</keyword>
<dbReference type="AlphaFoldDB" id="A0A510XW93"/>
<dbReference type="PROSITE" id="PS51128">
    <property type="entry name" value="ZF_DKSA_2"/>
    <property type="match status" value="1"/>
</dbReference>
<name>A0A510XW93_9GAMM</name>
<proteinExistence type="predicted"/>
<comment type="caution">
    <text evidence="6">The sequence shown here is derived from an EMBL/GenBank/DDBJ whole genome shotgun (WGS) entry which is preliminary data.</text>
</comment>
<feature type="domain" description="Zinc finger DksA/TraR C4-type" evidence="5">
    <location>
        <begin position="77"/>
        <end position="109"/>
    </location>
</feature>
<organism evidence="6 7">
    <name type="scientific">Pseudoalteromonas espejiana</name>
    <dbReference type="NCBI Taxonomy" id="28107"/>
    <lineage>
        <taxon>Bacteria</taxon>
        <taxon>Pseudomonadati</taxon>
        <taxon>Pseudomonadota</taxon>
        <taxon>Gammaproteobacteria</taxon>
        <taxon>Alteromonadales</taxon>
        <taxon>Pseudoalteromonadaceae</taxon>
        <taxon>Pseudoalteromonas</taxon>
    </lineage>
</organism>
<dbReference type="Proteomes" id="UP000321419">
    <property type="component" value="Unassembled WGS sequence"/>
</dbReference>
<keyword evidence="1" id="KW-0479">Metal-binding</keyword>
<reference evidence="6 7" key="1">
    <citation type="submission" date="2019-07" db="EMBL/GenBank/DDBJ databases">
        <title>Whole genome shotgun sequence of Pseudoalteromonas espejiana NBRC 102222.</title>
        <authorList>
            <person name="Hosoyama A."/>
            <person name="Uohara A."/>
            <person name="Ohji S."/>
            <person name="Ichikawa N."/>
        </authorList>
    </citation>
    <scope>NUCLEOTIDE SEQUENCE [LARGE SCALE GENOMIC DNA]</scope>
    <source>
        <strain evidence="6 7">NBRC 102222</strain>
    </source>
</reference>
<accession>A0A510XW93</accession>
<dbReference type="Pfam" id="PF01258">
    <property type="entry name" value="zf-dskA_traR"/>
    <property type="match status" value="1"/>
</dbReference>
<dbReference type="Gene3D" id="1.20.120.910">
    <property type="entry name" value="DksA, coiled-coil domain"/>
    <property type="match status" value="1"/>
</dbReference>
<dbReference type="RefSeq" id="WP_089348007.1">
    <property type="nucleotide sequence ID" value="NZ_BJUM01000018.1"/>
</dbReference>
<evidence type="ECO:0000313" key="6">
    <source>
        <dbReference type="EMBL" id="GEK55303.1"/>
    </source>
</evidence>
<dbReference type="GO" id="GO:0008270">
    <property type="term" value="F:zinc ion binding"/>
    <property type="evidence" value="ECO:0007669"/>
    <property type="project" value="UniProtKB-KW"/>
</dbReference>
<dbReference type="EMBL" id="BJUM01000018">
    <property type="protein sequence ID" value="GEK55303.1"/>
    <property type="molecule type" value="Genomic_DNA"/>
</dbReference>
<gene>
    <name evidence="6" type="ORF">PES01_21480</name>
</gene>
<feature type="zinc finger region" description="dksA C4-type" evidence="4">
    <location>
        <begin position="82"/>
        <end position="106"/>
    </location>
</feature>
<evidence type="ECO:0000256" key="1">
    <source>
        <dbReference type="ARBA" id="ARBA00022723"/>
    </source>
</evidence>
<evidence type="ECO:0000256" key="4">
    <source>
        <dbReference type="PROSITE-ProRule" id="PRU00510"/>
    </source>
</evidence>
<dbReference type="InterPro" id="IPR000962">
    <property type="entry name" value="Znf_DskA_TraR"/>
</dbReference>
<dbReference type="OrthoDB" id="6064855at2"/>